<name>A0A1T4XZP0_9BACT</name>
<reference evidence="2" key="1">
    <citation type="submission" date="2017-02" db="EMBL/GenBank/DDBJ databases">
        <authorList>
            <person name="Varghese N."/>
            <person name="Submissions S."/>
        </authorList>
    </citation>
    <scope>NUCLEOTIDE SEQUENCE [LARGE SCALE GENOMIC DNA]</scope>
    <source>
        <strain evidence="2">ATCC 700200</strain>
    </source>
</reference>
<dbReference type="AlphaFoldDB" id="A0A1T4XZP0"/>
<dbReference type="EMBL" id="FUYE01000006">
    <property type="protein sequence ID" value="SKA95047.1"/>
    <property type="molecule type" value="Genomic_DNA"/>
</dbReference>
<dbReference type="RefSeq" id="WP_078813460.1">
    <property type="nucleotide sequence ID" value="NZ_FUYE01000006.1"/>
</dbReference>
<protein>
    <submittedName>
        <fullName evidence="1">Uncharacterized protein</fullName>
    </submittedName>
</protein>
<gene>
    <name evidence="1" type="ORF">SAMN02745166_02255</name>
</gene>
<sequence>MATYDSSLYTAQAAALTDYSQAPNLKQAGGNLHILHAQVTLPSSAVNDEVLNLAYLPPGAKVIPALSKVQCPVAVGTNFKLNVGTLQVPNTYALDIVIASATATAFDSTAPATVDAQVNGPVKTAGSTLVTATIKSKSTIVNNTKLTFFIAYTLG</sequence>
<evidence type="ECO:0000313" key="1">
    <source>
        <dbReference type="EMBL" id="SKA95047.1"/>
    </source>
</evidence>
<accession>A0A1T4XZP0</accession>
<keyword evidence="2" id="KW-1185">Reference proteome</keyword>
<dbReference type="STRING" id="48467.SAMN02745166_02255"/>
<dbReference type="Proteomes" id="UP000190774">
    <property type="component" value="Unassembled WGS sequence"/>
</dbReference>
<proteinExistence type="predicted"/>
<evidence type="ECO:0000313" key="2">
    <source>
        <dbReference type="Proteomes" id="UP000190774"/>
    </source>
</evidence>
<organism evidence="1 2">
    <name type="scientific">Prosthecobacter debontii</name>
    <dbReference type="NCBI Taxonomy" id="48467"/>
    <lineage>
        <taxon>Bacteria</taxon>
        <taxon>Pseudomonadati</taxon>
        <taxon>Verrucomicrobiota</taxon>
        <taxon>Verrucomicrobiia</taxon>
        <taxon>Verrucomicrobiales</taxon>
        <taxon>Verrucomicrobiaceae</taxon>
        <taxon>Prosthecobacter</taxon>
    </lineage>
</organism>